<protein>
    <submittedName>
        <fullName evidence="1">Uncharacterized protein</fullName>
    </submittedName>
</protein>
<gene>
    <name evidence="1" type="ORF">BLNAU_20917</name>
</gene>
<evidence type="ECO:0000313" key="2">
    <source>
        <dbReference type="Proteomes" id="UP001281761"/>
    </source>
</evidence>
<proteinExistence type="predicted"/>
<keyword evidence="2" id="KW-1185">Reference proteome</keyword>
<organism evidence="1 2">
    <name type="scientific">Blattamonas nauphoetae</name>
    <dbReference type="NCBI Taxonomy" id="2049346"/>
    <lineage>
        <taxon>Eukaryota</taxon>
        <taxon>Metamonada</taxon>
        <taxon>Preaxostyla</taxon>
        <taxon>Oxymonadida</taxon>
        <taxon>Blattamonas</taxon>
    </lineage>
</organism>
<dbReference type="EMBL" id="JARBJD010000311">
    <property type="protein sequence ID" value="KAK2944170.1"/>
    <property type="molecule type" value="Genomic_DNA"/>
</dbReference>
<accession>A0ABQ9X1J2</accession>
<name>A0ABQ9X1J2_9EUKA</name>
<evidence type="ECO:0000313" key="1">
    <source>
        <dbReference type="EMBL" id="KAK2944170.1"/>
    </source>
</evidence>
<dbReference type="Proteomes" id="UP001281761">
    <property type="component" value="Unassembled WGS sequence"/>
</dbReference>
<reference evidence="1 2" key="1">
    <citation type="journal article" date="2022" name="bioRxiv">
        <title>Genomics of Preaxostyla Flagellates Illuminates Evolutionary Transitions and the Path Towards Mitochondrial Loss.</title>
        <authorList>
            <person name="Novak L.V.F."/>
            <person name="Treitli S.C."/>
            <person name="Pyrih J."/>
            <person name="Halakuc P."/>
            <person name="Pipaliya S.V."/>
            <person name="Vacek V."/>
            <person name="Brzon O."/>
            <person name="Soukal P."/>
            <person name="Eme L."/>
            <person name="Dacks J.B."/>
            <person name="Karnkowska A."/>
            <person name="Elias M."/>
            <person name="Hampl V."/>
        </authorList>
    </citation>
    <scope>NUCLEOTIDE SEQUENCE [LARGE SCALE GENOMIC DNA]</scope>
    <source>
        <strain evidence="1">NAU3</strain>
        <tissue evidence="1">Gut</tissue>
    </source>
</reference>
<sequence>MVKEGHEFNDSLEEKAERFLFQLHWCCEGETNYKVLLFNPPSSNRPWSVFVESIAVLISSSKQKIVESTMDLLSFMIQRGLPDTNLAIAESNLIPQLMLTLHPLSLSFTEEKIHVYLITILSKLLYFFTPVGHRSLDLYDPEYRPVHRDALLTRLLFPLEEYLHHLCSNRYTIPQGDLTDNFMFLLARLLQICPDFQPTMDFVFTLPVLLTITSSLTFFERDRSVDQFLHGLREYLRFWVYANRQARQSEALVYRSVRSEGLEDAIEQQSRTNTREPCRWVIVEQCLSVQASNGANVPYHHNY</sequence>
<comment type="caution">
    <text evidence="1">The sequence shown here is derived from an EMBL/GenBank/DDBJ whole genome shotgun (WGS) entry which is preliminary data.</text>
</comment>